<dbReference type="HOGENOM" id="CLU_1755500_0_0_0"/>
<organism evidence="2 3">
    <name type="scientific">Methylomirabilis oxygeniifera</name>
    <dbReference type="NCBI Taxonomy" id="671143"/>
    <lineage>
        <taxon>Bacteria</taxon>
        <taxon>Candidatus Methylomirabilota</taxon>
        <taxon>Candidatus Methylomirabilia</taxon>
        <taxon>Candidatus Methylomirabilales</taxon>
        <taxon>Candidatus Methylomirabilaceae</taxon>
        <taxon>Candidatus Methylomirabilis</taxon>
    </lineage>
</organism>
<dbReference type="Proteomes" id="UP000006898">
    <property type="component" value="Chromosome"/>
</dbReference>
<dbReference type="PANTHER" id="PTHR43852:SF3">
    <property type="entry name" value="NUCLEOTIDYLTRANSFERASE"/>
    <property type="match status" value="1"/>
</dbReference>
<dbReference type="KEGG" id="mox:DAMO_0084"/>
<dbReference type="STRING" id="671143.DAMO_0084"/>
<dbReference type="InterPro" id="IPR052930">
    <property type="entry name" value="TA_antitoxin_MntA"/>
</dbReference>
<feature type="domain" description="Polymerase beta nucleotidyltransferase" evidence="1">
    <location>
        <begin position="13"/>
        <end position="108"/>
    </location>
</feature>
<dbReference type="Pfam" id="PF18765">
    <property type="entry name" value="Polbeta"/>
    <property type="match status" value="1"/>
</dbReference>
<sequence>MEPRQDIISHLENFFRNNAGRYGIEMAFLYGSWAKGSPRPDSDIDIAVVFSQQHPGAEEMFEHITDIALRLSKELHSEVNVVAIDRAFGKPMLHYNAIVAGIPVFFRDFSQYVDLKNEAVFQMEDFSLFGRDWQLAIAKHNLEALQRA</sequence>
<dbReference type="EMBL" id="FP565575">
    <property type="protein sequence ID" value="CBE67202.1"/>
    <property type="molecule type" value="Genomic_DNA"/>
</dbReference>
<reference evidence="2 3" key="1">
    <citation type="journal article" date="2010" name="Nature">
        <title>Nitrite-driven anaerobic methane oxidation by oxygenic bacteria.</title>
        <authorList>
            <person name="Ettwig K.F."/>
            <person name="Butler M.K."/>
            <person name="Le Paslier D."/>
            <person name="Pelletier E."/>
            <person name="Mangenot S."/>
            <person name="Kuypers M.M.M."/>
            <person name="Schreiber F."/>
            <person name="Dutilh B.E."/>
            <person name="Zedelius J."/>
            <person name="de Beer D."/>
            <person name="Gloerich J."/>
            <person name="Wessels H.J.C.T."/>
            <person name="van Allen T."/>
            <person name="Luesken F."/>
            <person name="Wu M."/>
            <person name="van de Pas-Schoonen K.T."/>
            <person name="Op den Camp H.J.M."/>
            <person name="Janssen-Megens E.M."/>
            <person name="Francoijs K-J."/>
            <person name="Stunnenberg H."/>
            <person name="Weissenbach J."/>
            <person name="Jetten M.S.M."/>
            <person name="Strous M."/>
        </authorList>
    </citation>
    <scope>NUCLEOTIDE SEQUENCE [LARGE SCALE GENOMIC DNA]</scope>
</reference>
<dbReference type="AlphaFoldDB" id="D5MHR9"/>
<evidence type="ECO:0000259" key="1">
    <source>
        <dbReference type="Pfam" id="PF18765"/>
    </source>
</evidence>
<dbReference type="SUPFAM" id="SSF81301">
    <property type="entry name" value="Nucleotidyltransferase"/>
    <property type="match status" value="1"/>
</dbReference>
<evidence type="ECO:0000313" key="3">
    <source>
        <dbReference type="Proteomes" id="UP000006898"/>
    </source>
</evidence>
<name>D5MHR9_METO1</name>
<dbReference type="eggNOG" id="COG1669">
    <property type="taxonomic scope" value="Bacteria"/>
</dbReference>
<dbReference type="Gene3D" id="3.30.460.10">
    <property type="entry name" value="Beta Polymerase, domain 2"/>
    <property type="match status" value="1"/>
</dbReference>
<dbReference type="InterPro" id="IPR041633">
    <property type="entry name" value="Polbeta"/>
</dbReference>
<proteinExistence type="predicted"/>
<dbReference type="CDD" id="cd05403">
    <property type="entry name" value="NT_KNTase_like"/>
    <property type="match status" value="1"/>
</dbReference>
<evidence type="ECO:0000313" key="2">
    <source>
        <dbReference type="EMBL" id="CBE67202.1"/>
    </source>
</evidence>
<dbReference type="InterPro" id="IPR043519">
    <property type="entry name" value="NT_sf"/>
</dbReference>
<dbReference type="NCBIfam" id="NF047752">
    <property type="entry name" value="MntA_antitoxin"/>
    <property type="match status" value="1"/>
</dbReference>
<gene>
    <name evidence="2" type="ORF">DAMO_0084</name>
</gene>
<dbReference type="PANTHER" id="PTHR43852">
    <property type="entry name" value="NUCLEOTIDYLTRANSFERASE"/>
    <property type="match status" value="1"/>
</dbReference>
<protein>
    <recommendedName>
        <fullName evidence="1">Polymerase beta nucleotidyltransferase domain-containing protein</fullName>
    </recommendedName>
</protein>
<accession>D5MHR9</accession>